<accession>A0A4V1RIV9</accession>
<feature type="domain" description="EAL" evidence="2">
    <location>
        <begin position="26"/>
        <end position="276"/>
    </location>
</feature>
<evidence type="ECO:0000259" key="2">
    <source>
        <dbReference type="PROSITE" id="PS50883"/>
    </source>
</evidence>
<dbReference type="GO" id="GO:0071111">
    <property type="term" value="F:cyclic-guanylate-specific phosphodiesterase activity"/>
    <property type="evidence" value="ECO:0007669"/>
    <property type="project" value="InterPro"/>
</dbReference>
<dbReference type="InterPro" id="IPR050706">
    <property type="entry name" value="Cyclic-di-GMP_PDE-like"/>
</dbReference>
<organism evidence="3 4">
    <name type="scientific">Lichenibacterium ramalinae</name>
    <dbReference type="NCBI Taxonomy" id="2316527"/>
    <lineage>
        <taxon>Bacteria</taxon>
        <taxon>Pseudomonadati</taxon>
        <taxon>Pseudomonadota</taxon>
        <taxon>Alphaproteobacteria</taxon>
        <taxon>Hyphomicrobiales</taxon>
        <taxon>Lichenihabitantaceae</taxon>
        <taxon>Lichenibacterium</taxon>
    </lineage>
</organism>
<dbReference type="PROSITE" id="PS50883">
    <property type="entry name" value="EAL"/>
    <property type="match status" value="1"/>
</dbReference>
<keyword evidence="4" id="KW-1185">Reference proteome</keyword>
<proteinExistence type="predicted"/>
<dbReference type="InterPro" id="IPR035919">
    <property type="entry name" value="EAL_sf"/>
</dbReference>
<dbReference type="PANTHER" id="PTHR33121:SF71">
    <property type="entry name" value="OXYGEN SENSOR PROTEIN DOSP"/>
    <property type="match status" value="1"/>
</dbReference>
<evidence type="ECO:0000313" key="3">
    <source>
        <dbReference type="EMBL" id="RYB05925.1"/>
    </source>
</evidence>
<reference evidence="3 4" key="1">
    <citation type="submission" date="2018-09" db="EMBL/GenBank/DDBJ databases">
        <authorList>
            <person name="Grouzdev D.S."/>
            <person name="Krutkina M.S."/>
        </authorList>
    </citation>
    <scope>NUCLEOTIDE SEQUENCE [LARGE SCALE GENOMIC DNA]</scope>
    <source>
        <strain evidence="3 4">RmlP001</strain>
    </source>
</reference>
<dbReference type="EMBL" id="QYBC01000005">
    <property type="protein sequence ID" value="RYB05925.1"/>
    <property type="molecule type" value="Genomic_DNA"/>
</dbReference>
<dbReference type="Proteomes" id="UP000289411">
    <property type="component" value="Unassembled WGS sequence"/>
</dbReference>
<evidence type="ECO:0000313" key="4">
    <source>
        <dbReference type="Proteomes" id="UP000289411"/>
    </source>
</evidence>
<feature type="region of interest" description="Disordered" evidence="1">
    <location>
        <begin position="1"/>
        <end position="25"/>
    </location>
</feature>
<dbReference type="OrthoDB" id="9814202at2"/>
<dbReference type="CDD" id="cd01948">
    <property type="entry name" value="EAL"/>
    <property type="match status" value="1"/>
</dbReference>
<dbReference type="AlphaFoldDB" id="A0A4V1RIV9"/>
<gene>
    <name evidence="3" type="ORF">D3272_06925</name>
</gene>
<dbReference type="SMART" id="SM00052">
    <property type="entry name" value="EAL"/>
    <property type="match status" value="1"/>
</dbReference>
<protein>
    <submittedName>
        <fullName evidence="3">EAL domain-containing protein</fullName>
    </submittedName>
</protein>
<dbReference type="Pfam" id="PF00563">
    <property type="entry name" value="EAL"/>
    <property type="match status" value="1"/>
</dbReference>
<reference evidence="3 4" key="2">
    <citation type="submission" date="2019-02" db="EMBL/GenBank/DDBJ databases">
        <title>'Lichenibacterium ramalinii' gen. nov. sp. nov., 'Lichenibacterium minor' gen. nov. sp. nov.</title>
        <authorList>
            <person name="Pankratov T."/>
        </authorList>
    </citation>
    <scope>NUCLEOTIDE SEQUENCE [LARGE SCALE GENOMIC DNA]</scope>
    <source>
        <strain evidence="3 4">RmlP001</strain>
    </source>
</reference>
<feature type="compositionally biased region" description="Basic and acidic residues" evidence="1">
    <location>
        <begin position="16"/>
        <end position="25"/>
    </location>
</feature>
<dbReference type="InterPro" id="IPR001633">
    <property type="entry name" value="EAL_dom"/>
</dbReference>
<sequence length="312" mass="33403">MRIAAPAPAPGGTRSTVERDGPTRRPRFRVDDLRLALDRGELMLAYQPFVDAATGAVTGFEALLRWHHAALGPVSPADFVPVAERHGLIGAMGTWVLDTACRQAATWRGDCRVSVNVSPVQLRQPGLFDRVASALEASGLPPHRLELELTESVMVSDVAAAINCIRRIRALGVNVALDDFGTGYSSLGYLQRFVFDRLKIDRSFIQGIDESQANWVLVRAMHDIARGLGMAVTAEGVETEAAVALLRGIGCDELQGFLFSRPVDAAAVRRLLADPTWDRGSARAATACGPVTAPVEREARAGRACLALGGQG</sequence>
<dbReference type="RefSeq" id="WP_129218436.1">
    <property type="nucleotide sequence ID" value="NZ_QYBC01000005.1"/>
</dbReference>
<dbReference type="PANTHER" id="PTHR33121">
    <property type="entry name" value="CYCLIC DI-GMP PHOSPHODIESTERASE PDEF"/>
    <property type="match status" value="1"/>
</dbReference>
<evidence type="ECO:0000256" key="1">
    <source>
        <dbReference type="SAM" id="MobiDB-lite"/>
    </source>
</evidence>
<name>A0A4V1RIV9_9HYPH</name>
<dbReference type="Gene3D" id="3.20.20.450">
    <property type="entry name" value="EAL domain"/>
    <property type="match status" value="1"/>
</dbReference>
<comment type="caution">
    <text evidence="3">The sequence shown here is derived from an EMBL/GenBank/DDBJ whole genome shotgun (WGS) entry which is preliminary data.</text>
</comment>
<dbReference type="SUPFAM" id="SSF141868">
    <property type="entry name" value="EAL domain-like"/>
    <property type="match status" value="1"/>
</dbReference>